<evidence type="ECO:0000256" key="1">
    <source>
        <dbReference type="ARBA" id="ARBA00022853"/>
    </source>
</evidence>
<evidence type="ECO:0000256" key="3">
    <source>
        <dbReference type="ARBA" id="ARBA00023163"/>
    </source>
</evidence>
<gene>
    <name evidence="7" type="ORF">ONZ51_g3532</name>
</gene>
<dbReference type="GO" id="GO:0006325">
    <property type="term" value="P:chromatin organization"/>
    <property type="evidence" value="ECO:0007669"/>
    <property type="project" value="UniProtKB-KW"/>
</dbReference>
<protein>
    <recommendedName>
        <fullName evidence="6">RFX-type winged-helix domain-containing protein</fullName>
    </recommendedName>
</protein>
<dbReference type="GO" id="GO:0016586">
    <property type="term" value="C:RSC-type complex"/>
    <property type="evidence" value="ECO:0007669"/>
    <property type="project" value="TreeGrafter"/>
</dbReference>
<feature type="domain" description="RFX-type winged-helix" evidence="6">
    <location>
        <begin position="340"/>
        <end position="416"/>
    </location>
</feature>
<keyword evidence="2" id="KW-0805">Transcription regulation</keyword>
<organism evidence="7 8">
    <name type="scientific">Trametes cubensis</name>
    <dbReference type="NCBI Taxonomy" id="1111947"/>
    <lineage>
        <taxon>Eukaryota</taxon>
        <taxon>Fungi</taxon>
        <taxon>Dikarya</taxon>
        <taxon>Basidiomycota</taxon>
        <taxon>Agaricomycotina</taxon>
        <taxon>Agaricomycetes</taxon>
        <taxon>Polyporales</taxon>
        <taxon>Polyporaceae</taxon>
        <taxon>Trametes</taxon>
    </lineage>
</organism>
<feature type="region of interest" description="Disordered" evidence="5">
    <location>
        <begin position="562"/>
        <end position="600"/>
    </location>
</feature>
<keyword evidence="3" id="KW-0804">Transcription</keyword>
<feature type="compositionally biased region" description="Basic and acidic residues" evidence="5">
    <location>
        <begin position="587"/>
        <end position="600"/>
    </location>
</feature>
<dbReference type="InterPro" id="IPR003150">
    <property type="entry name" value="DNA-bd_RFX"/>
</dbReference>
<evidence type="ECO:0000256" key="5">
    <source>
        <dbReference type="SAM" id="MobiDB-lite"/>
    </source>
</evidence>
<keyword evidence="4" id="KW-0539">Nucleus</keyword>
<proteinExistence type="predicted"/>
<evidence type="ECO:0000313" key="7">
    <source>
        <dbReference type="EMBL" id="KAJ8488495.1"/>
    </source>
</evidence>
<dbReference type="GO" id="GO:0003677">
    <property type="term" value="F:DNA binding"/>
    <property type="evidence" value="ECO:0007669"/>
    <property type="project" value="InterPro"/>
</dbReference>
<sequence length="639" mass="71511">MSSIAALAQAAGLRRQTPAPVPPRPNVTDDYERWYTEATPNNRMLLSLRSGIDSEVAWALDRLCRLCQNEQFMLRAIPGLTDALFEWPEWYTKEGAKQYSDDSVFFAVPPGKERKRRHAIESLFILRNAAMHPSNGEELAIHPNTRDLILCALHELKPNTDANCEFLLYVIEILQSIASNIVLPPPNASPKASPIGPLQQIAGFSSNRSLIIAALTALTIMYSNPSNVSHLSSESPALETSMNVLPLILDKELIDAALNYMYAHLSYPPMTKAFLLHPRMPGTLRLLVSLILADQMEENVSFEIGMPVYTAPAQSYVTKDHELTKEELDKLVSISEPQRCYEWMKTMFVAKADGELTQVDFWNLYKDVFLPFQDRYPLLVASDVIKNVTTVFPQAQAMVLPGPPQRFVVRGVDRRKDLSAGAQYKCLWDRSGCSAEVFASTDALYEHILDQHLNPFEGAHMPCLWATCQQTDITKAQMRGHVLTHLPDMQPPPKHPAQPDTITLPSAGFPHPVADPTTRPPPPARSTRVTYMRPHVDPPPSSLTALLILRVLFRASFASSDAAPRADDDHFGFPGTVDDPEEDAEEERNRSSDSDMEGERRGRKAFIGIRYLMEDVRLRHETFQGWVTEMVDAGLTGTT</sequence>
<name>A0AAD7XDE4_9APHY</name>
<dbReference type="Proteomes" id="UP001215151">
    <property type="component" value="Unassembled WGS sequence"/>
</dbReference>
<dbReference type="InterPro" id="IPR052406">
    <property type="entry name" value="Chromatin_Remodeling_Comp"/>
</dbReference>
<evidence type="ECO:0000259" key="6">
    <source>
        <dbReference type="PROSITE" id="PS51526"/>
    </source>
</evidence>
<comment type="caution">
    <text evidence="7">The sequence shown here is derived from an EMBL/GenBank/DDBJ whole genome shotgun (WGS) entry which is preliminary data.</text>
</comment>
<dbReference type="EMBL" id="JAPEVG010000062">
    <property type="protein sequence ID" value="KAJ8488495.1"/>
    <property type="molecule type" value="Genomic_DNA"/>
</dbReference>
<feature type="region of interest" description="Disordered" evidence="5">
    <location>
        <begin position="489"/>
        <end position="536"/>
    </location>
</feature>
<dbReference type="AlphaFoldDB" id="A0AAD7XDE4"/>
<dbReference type="PANTHER" id="PTHR22970:SF14">
    <property type="entry name" value="AT-RICH INTERACTIVE DOMAIN-CONTAINING PROTEIN 2"/>
    <property type="match status" value="1"/>
</dbReference>
<evidence type="ECO:0000256" key="4">
    <source>
        <dbReference type="ARBA" id="ARBA00023242"/>
    </source>
</evidence>
<dbReference type="PROSITE" id="PS51526">
    <property type="entry name" value="RFX_DBD"/>
    <property type="match status" value="1"/>
</dbReference>
<dbReference type="PANTHER" id="PTHR22970">
    <property type="entry name" value="AT-RICH INTERACTIVE DOMAIN-CONTAINING PROTEIN 2"/>
    <property type="match status" value="1"/>
</dbReference>
<dbReference type="GO" id="GO:0006355">
    <property type="term" value="P:regulation of DNA-templated transcription"/>
    <property type="evidence" value="ECO:0007669"/>
    <property type="project" value="InterPro"/>
</dbReference>
<accession>A0AAD7XDE4</accession>
<keyword evidence="8" id="KW-1185">Reference proteome</keyword>
<evidence type="ECO:0000256" key="2">
    <source>
        <dbReference type="ARBA" id="ARBA00023015"/>
    </source>
</evidence>
<keyword evidence="1" id="KW-0156">Chromatin regulator</keyword>
<reference evidence="7" key="1">
    <citation type="submission" date="2022-11" db="EMBL/GenBank/DDBJ databases">
        <title>Genome Sequence of Cubamyces cubensis.</title>
        <authorList>
            <person name="Buettner E."/>
        </authorList>
    </citation>
    <scope>NUCLEOTIDE SEQUENCE</scope>
    <source>
        <strain evidence="7">MPL-01</strain>
    </source>
</reference>
<evidence type="ECO:0000313" key="8">
    <source>
        <dbReference type="Proteomes" id="UP001215151"/>
    </source>
</evidence>